<dbReference type="SUPFAM" id="SSF53623">
    <property type="entry name" value="MurD-like peptide ligases, catalytic domain"/>
    <property type="match status" value="1"/>
</dbReference>
<evidence type="ECO:0000313" key="13">
    <source>
        <dbReference type="Proteomes" id="UP000316313"/>
    </source>
</evidence>
<evidence type="ECO:0000256" key="2">
    <source>
        <dbReference type="ARBA" id="ARBA00022618"/>
    </source>
</evidence>
<keyword evidence="7" id="KW-0963">Cytoplasm</keyword>
<dbReference type="SUPFAM" id="SSF53244">
    <property type="entry name" value="MurD-like peptide ligases, peptide-binding domain"/>
    <property type="match status" value="1"/>
</dbReference>
<feature type="domain" description="Mur ligase N-terminal catalytic" evidence="9">
    <location>
        <begin position="23"/>
        <end position="71"/>
    </location>
</feature>
<dbReference type="GO" id="GO:0005524">
    <property type="term" value="F:ATP binding"/>
    <property type="evidence" value="ECO:0007669"/>
    <property type="project" value="UniProtKB-UniRule"/>
</dbReference>
<feature type="binding site" evidence="7">
    <location>
        <position position="466"/>
    </location>
    <ligand>
        <name>meso-2,6-diaminopimelate</name>
        <dbReference type="ChEBI" id="CHEBI:57791"/>
    </ligand>
</feature>
<feature type="binding site" evidence="7">
    <location>
        <position position="462"/>
    </location>
    <ligand>
        <name>meso-2,6-diaminopimelate</name>
        <dbReference type="ChEBI" id="CHEBI:57791"/>
    </ligand>
</feature>
<evidence type="ECO:0000256" key="7">
    <source>
        <dbReference type="HAMAP-Rule" id="MF_00208"/>
    </source>
</evidence>
<dbReference type="UniPathway" id="UPA00219"/>
<accession>A0A4Y6UNH6</accession>
<dbReference type="Gene3D" id="3.90.190.20">
    <property type="entry name" value="Mur ligase, C-terminal domain"/>
    <property type="match status" value="1"/>
</dbReference>
<feature type="binding site" evidence="7">
    <location>
        <position position="189"/>
    </location>
    <ligand>
        <name>UDP-N-acetyl-alpha-D-muramoyl-L-alanyl-D-glutamate</name>
        <dbReference type="ChEBI" id="CHEBI:83900"/>
    </ligand>
</feature>
<feature type="short sequence motif" description="Meso-diaminopimelate recognition motif" evidence="7">
    <location>
        <begin position="414"/>
        <end position="417"/>
    </location>
</feature>
<proteinExistence type="inferred from homology"/>
<comment type="PTM">
    <text evidence="7">Carboxylation is probably crucial for Mg(2+) binding and, consequently, for the gamma-phosphate positioning of ATP.</text>
</comment>
<comment type="catalytic activity">
    <reaction evidence="7">
        <text>UDP-N-acetyl-alpha-D-muramoyl-L-alanyl-D-glutamate + meso-2,6-diaminopimelate + ATP = UDP-N-acetyl-alpha-D-muramoyl-L-alanyl-gamma-D-glutamyl-meso-2,6-diaminopimelate + ADP + phosphate + H(+)</text>
        <dbReference type="Rhea" id="RHEA:23676"/>
        <dbReference type="ChEBI" id="CHEBI:15378"/>
        <dbReference type="ChEBI" id="CHEBI:30616"/>
        <dbReference type="ChEBI" id="CHEBI:43474"/>
        <dbReference type="ChEBI" id="CHEBI:57791"/>
        <dbReference type="ChEBI" id="CHEBI:83900"/>
        <dbReference type="ChEBI" id="CHEBI:83905"/>
        <dbReference type="ChEBI" id="CHEBI:456216"/>
        <dbReference type="EC" id="6.3.2.13"/>
    </reaction>
</comment>
<dbReference type="PANTHER" id="PTHR23135:SF4">
    <property type="entry name" value="UDP-N-ACETYLMURAMOYL-L-ALANYL-D-GLUTAMATE--2,6-DIAMINOPIMELATE LIGASE MURE HOMOLOG, CHLOROPLASTIC"/>
    <property type="match status" value="1"/>
</dbReference>
<dbReference type="HAMAP" id="MF_00208">
    <property type="entry name" value="MurE"/>
    <property type="match status" value="1"/>
</dbReference>
<dbReference type="RefSeq" id="WP_141462314.1">
    <property type="nucleotide sequence ID" value="NZ_CP038141.1"/>
</dbReference>
<comment type="subcellular location">
    <subcellularLocation>
        <location evidence="7 8">Cytoplasm</location>
    </subcellularLocation>
</comment>
<dbReference type="NCBIfam" id="NF001126">
    <property type="entry name" value="PRK00139.1-4"/>
    <property type="match status" value="1"/>
</dbReference>
<evidence type="ECO:0000259" key="11">
    <source>
        <dbReference type="Pfam" id="PF08245"/>
    </source>
</evidence>
<keyword evidence="2 7" id="KW-0132">Cell division</keyword>
<dbReference type="EC" id="6.3.2.13" evidence="7"/>
<evidence type="ECO:0000256" key="3">
    <source>
        <dbReference type="ARBA" id="ARBA00022960"/>
    </source>
</evidence>
<dbReference type="GO" id="GO:0051301">
    <property type="term" value="P:cell division"/>
    <property type="evidence" value="ECO:0007669"/>
    <property type="project" value="UniProtKB-KW"/>
</dbReference>
<dbReference type="InterPro" id="IPR035911">
    <property type="entry name" value="MurE/MurF_N"/>
</dbReference>
<feature type="modified residue" description="N6-carboxylysine" evidence="7">
    <location>
        <position position="223"/>
    </location>
</feature>
<feature type="binding site" evidence="7">
    <location>
        <begin position="414"/>
        <end position="417"/>
    </location>
    <ligand>
        <name>meso-2,6-diaminopimelate</name>
        <dbReference type="ChEBI" id="CHEBI:57791"/>
    </ligand>
</feature>
<feature type="domain" description="Mur ligase C-terminal" evidence="10">
    <location>
        <begin position="340"/>
        <end position="464"/>
    </location>
</feature>
<comment type="caution">
    <text evidence="7">Lacks conserved residue(s) required for the propagation of feature annotation.</text>
</comment>
<feature type="binding site" evidence="7">
    <location>
        <begin position="156"/>
        <end position="157"/>
    </location>
    <ligand>
        <name>UDP-N-acetyl-alpha-D-muramoyl-L-alanyl-D-glutamate</name>
        <dbReference type="ChEBI" id="CHEBI:83900"/>
    </ligand>
</feature>
<evidence type="ECO:0000259" key="10">
    <source>
        <dbReference type="Pfam" id="PF02875"/>
    </source>
</evidence>
<dbReference type="InterPro" id="IPR004101">
    <property type="entry name" value="Mur_ligase_C"/>
</dbReference>
<dbReference type="KEGG" id="ssam:E3D00_00790"/>
<keyword evidence="7" id="KW-0547">Nucleotide-binding</keyword>
<dbReference type="GO" id="GO:0008765">
    <property type="term" value="F:UDP-N-acetylmuramoylalanyl-D-glutamate-2,6-diaminopimelate ligase activity"/>
    <property type="evidence" value="ECO:0007669"/>
    <property type="project" value="UniProtKB-UniRule"/>
</dbReference>
<keyword evidence="3 7" id="KW-0133">Cell shape</keyword>
<feature type="binding site" evidence="7">
    <location>
        <position position="183"/>
    </location>
    <ligand>
        <name>UDP-N-acetyl-alpha-D-muramoyl-L-alanyl-D-glutamate</name>
        <dbReference type="ChEBI" id="CHEBI:83900"/>
    </ligand>
</feature>
<dbReference type="Pfam" id="PF01225">
    <property type="entry name" value="Mur_ligase"/>
    <property type="match status" value="1"/>
</dbReference>
<dbReference type="InterPro" id="IPR036615">
    <property type="entry name" value="Mur_ligase_C_dom_sf"/>
</dbReference>
<dbReference type="InterPro" id="IPR013221">
    <property type="entry name" value="Mur_ligase_cen"/>
</dbReference>
<sequence>MRLSEILHLIPSPTAQLAYDPDIYSVAINSRTVQKQTLFFALKGTHLNGADYIPQALTNGADAIISETPISEITHSFPDDFPILYLANAKHLLALAASQLAGPQPTSIAAITGTNGKSSTAEFLRQLWSLQGKNAASLGTLGLITNANIPPPPSLTTPDSISLANTLALLAKNNVQHVALEASSHGLEQHRLDGVKITAAGFSNLTRDHLDYHKTIEAYRNAKTRLFADLLPHTGIAAINADMDPQTVRDLTHIAANRGIKLRSVGKRGTSLRLIHHQPTPSGQTITLALNGEELAPIDLPLPGLFQAENALLAAAMCWENDNTAYDVLKLLPSLTGVRGRCERAVELSNGATAYVDYAHTPDALEHVLASLRPHTTGRLIVVFGAGGDRDRGKRPLMGDVASKMADIAIITDDNPRSEDPTLIRAEIKAACPDAIEIADRRAAIAAGLDALQAGDILVVAGKGHEQGQTVGQTVLPFDDRQVLRELAGVA</sequence>
<dbReference type="SUPFAM" id="SSF63418">
    <property type="entry name" value="MurE/MurF N-terminal domain"/>
    <property type="match status" value="1"/>
</dbReference>
<evidence type="ECO:0000256" key="1">
    <source>
        <dbReference type="ARBA" id="ARBA00005898"/>
    </source>
</evidence>
<dbReference type="Proteomes" id="UP000316313">
    <property type="component" value="Chromosome"/>
</dbReference>
<keyword evidence="5 7" id="KW-0131">Cell cycle</keyword>
<dbReference type="GO" id="GO:0000287">
    <property type="term" value="F:magnesium ion binding"/>
    <property type="evidence" value="ECO:0007669"/>
    <property type="project" value="UniProtKB-UniRule"/>
</dbReference>
<keyword evidence="13" id="KW-1185">Reference proteome</keyword>
<dbReference type="PANTHER" id="PTHR23135">
    <property type="entry name" value="MUR LIGASE FAMILY MEMBER"/>
    <property type="match status" value="1"/>
</dbReference>
<dbReference type="Gene3D" id="3.40.1190.10">
    <property type="entry name" value="Mur-like, catalytic domain"/>
    <property type="match status" value="1"/>
</dbReference>
<dbReference type="InterPro" id="IPR000713">
    <property type="entry name" value="Mur_ligase_N"/>
</dbReference>
<feature type="binding site" evidence="7">
    <location>
        <position position="191"/>
    </location>
    <ligand>
        <name>UDP-N-acetyl-alpha-D-muramoyl-L-alanyl-D-glutamate</name>
        <dbReference type="ChEBI" id="CHEBI:83900"/>
    </ligand>
</feature>
<dbReference type="EMBL" id="CP038141">
    <property type="protein sequence ID" value="QDH17931.1"/>
    <property type="molecule type" value="Genomic_DNA"/>
</dbReference>
<name>A0A4Y6UNH6_9PROT</name>
<reference evidence="12 13" key="1">
    <citation type="submission" date="2019-03" db="EMBL/GenBank/DDBJ databases">
        <title>The complete genome sequence of Swingsia samuiensis NBRC107927(T).</title>
        <authorList>
            <person name="Chua K.-O."/>
            <person name="Chan K.-G."/>
            <person name="See-Too W.-S."/>
        </authorList>
    </citation>
    <scope>NUCLEOTIDE SEQUENCE [LARGE SCALE GENOMIC DNA]</scope>
    <source>
        <strain evidence="12 13">AH83</strain>
    </source>
</reference>
<keyword evidence="7" id="KW-0067">ATP-binding</keyword>
<feature type="binding site" evidence="7">
    <location>
        <position position="390"/>
    </location>
    <ligand>
        <name>meso-2,6-diaminopimelate</name>
        <dbReference type="ChEBI" id="CHEBI:57791"/>
    </ligand>
</feature>
<dbReference type="GO" id="GO:0008360">
    <property type="term" value="P:regulation of cell shape"/>
    <property type="evidence" value="ECO:0007669"/>
    <property type="project" value="UniProtKB-KW"/>
</dbReference>
<evidence type="ECO:0000256" key="5">
    <source>
        <dbReference type="ARBA" id="ARBA00023306"/>
    </source>
</evidence>
<dbReference type="Pfam" id="PF02875">
    <property type="entry name" value="Mur_ligase_C"/>
    <property type="match status" value="1"/>
</dbReference>
<feature type="binding site" evidence="7">
    <location>
        <begin position="113"/>
        <end position="119"/>
    </location>
    <ligand>
        <name>ATP</name>
        <dbReference type="ChEBI" id="CHEBI:30616"/>
    </ligand>
</feature>
<dbReference type="GO" id="GO:0009252">
    <property type="term" value="P:peptidoglycan biosynthetic process"/>
    <property type="evidence" value="ECO:0007669"/>
    <property type="project" value="UniProtKB-UniRule"/>
</dbReference>
<keyword evidence="7" id="KW-0460">Magnesium</keyword>
<dbReference type="Gene3D" id="3.40.1390.10">
    <property type="entry name" value="MurE/MurF, N-terminal domain"/>
    <property type="match status" value="1"/>
</dbReference>
<protein>
    <recommendedName>
        <fullName evidence="7">UDP-N-acetylmuramoyl-L-alanyl-D-glutamate--2,6-diaminopimelate ligase</fullName>
        <ecNumber evidence="7">6.3.2.13</ecNumber>
    </recommendedName>
    <alternativeName>
        <fullName evidence="7">Meso-A2pm-adding enzyme</fullName>
    </alternativeName>
    <alternativeName>
        <fullName evidence="7">Meso-diaminopimelate-adding enzyme</fullName>
    </alternativeName>
    <alternativeName>
        <fullName evidence="7">UDP-MurNAc-L-Ala-D-Glu:meso-diaminopimelate ligase</fullName>
    </alternativeName>
    <alternativeName>
        <fullName evidence="7">UDP-MurNAc-tripeptide synthetase</fullName>
    </alternativeName>
    <alternativeName>
        <fullName evidence="7">UDP-N-acetylmuramyl-tripeptide synthetase</fullName>
    </alternativeName>
</protein>
<evidence type="ECO:0000259" key="9">
    <source>
        <dbReference type="Pfam" id="PF01225"/>
    </source>
</evidence>
<dbReference type="NCBIfam" id="TIGR01085">
    <property type="entry name" value="murE"/>
    <property type="match status" value="1"/>
</dbReference>
<keyword evidence="4 7" id="KW-0573">Peptidoglycan synthesis</keyword>
<dbReference type="Pfam" id="PF08245">
    <property type="entry name" value="Mur_ligase_M"/>
    <property type="match status" value="1"/>
</dbReference>
<organism evidence="12 13">
    <name type="scientific">Swingsia samuiensis</name>
    <dbReference type="NCBI Taxonomy" id="1293412"/>
    <lineage>
        <taxon>Bacteria</taxon>
        <taxon>Pseudomonadati</taxon>
        <taxon>Pseudomonadota</taxon>
        <taxon>Alphaproteobacteria</taxon>
        <taxon>Acetobacterales</taxon>
        <taxon>Acetobacteraceae</taxon>
        <taxon>Swingsia</taxon>
    </lineage>
</organism>
<dbReference type="AlphaFoldDB" id="A0A4Y6UNH6"/>
<keyword evidence="6 7" id="KW-0961">Cell wall biogenesis/degradation</keyword>
<evidence type="ECO:0000256" key="6">
    <source>
        <dbReference type="ARBA" id="ARBA00023316"/>
    </source>
</evidence>
<dbReference type="GO" id="GO:0005737">
    <property type="term" value="C:cytoplasm"/>
    <property type="evidence" value="ECO:0007669"/>
    <property type="project" value="UniProtKB-SubCell"/>
</dbReference>
<comment type="similarity">
    <text evidence="1 7">Belongs to the MurCDEF family. MurE subfamily.</text>
</comment>
<dbReference type="InterPro" id="IPR036565">
    <property type="entry name" value="Mur-like_cat_sf"/>
</dbReference>
<evidence type="ECO:0000256" key="8">
    <source>
        <dbReference type="RuleBase" id="RU004135"/>
    </source>
</evidence>
<evidence type="ECO:0000256" key="4">
    <source>
        <dbReference type="ARBA" id="ARBA00022984"/>
    </source>
</evidence>
<comment type="cofactor">
    <cofactor evidence="7">
        <name>Mg(2+)</name>
        <dbReference type="ChEBI" id="CHEBI:18420"/>
    </cofactor>
</comment>
<comment type="function">
    <text evidence="7">Catalyzes the addition of meso-diaminopimelic acid to the nucleotide precursor UDP-N-acetylmuramoyl-L-alanyl-D-glutamate (UMAG) in the biosynthesis of bacterial cell-wall peptidoglycan.</text>
</comment>
<feature type="domain" description="Mur ligase central" evidence="11">
    <location>
        <begin position="111"/>
        <end position="317"/>
    </location>
</feature>
<dbReference type="OrthoDB" id="9800958at2"/>
<dbReference type="GO" id="GO:0071555">
    <property type="term" value="P:cell wall organization"/>
    <property type="evidence" value="ECO:0007669"/>
    <property type="project" value="UniProtKB-KW"/>
</dbReference>
<gene>
    <name evidence="7" type="primary">murE</name>
    <name evidence="12" type="ORF">E3D00_00790</name>
</gene>
<keyword evidence="7 12" id="KW-0436">Ligase</keyword>
<comment type="pathway">
    <text evidence="7 8">Cell wall biogenesis; peptidoglycan biosynthesis.</text>
</comment>
<evidence type="ECO:0000313" key="12">
    <source>
        <dbReference type="EMBL" id="QDH17931.1"/>
    </source>
</evidence>
<dbReference type="NCBIfam" id="NF001124">
    <property type="entry name" value="PRK00139.1-2"/>
    <property type="match status" value="1"/>
</dbReference>
<dbReference type="InterPro" id="IPR005761">
    <property type="entry name" value="UDP-N-AcMur-Glu-dNH2Pim_ligase"/>
</dbReference>
<feature type="binding site" evidence="7">
    <location>
        <position position="30"/>
    </location>
    <ligand>
        <name>UDP-N-acetyl-alpha-D-muramoyl-L-alanyl-D-glutamate</name>
        <dbReference type="ChEBI" id="CHEBI:83900"/>
    </ligand>
</feature>